<feature type="transmembrane region" description="Helical" evidence="1">
    <location>
        <begin position="132"/>
        <end position="154"/>
    </location>
</feature>
<dbReference type="RefSeq" id="WP_371398538.1">
    <property type="nucleotide sequence ID" value="NZ_CP163424.1"/>
</dbReference>
<reference evidence="3" key="2">
    <citation type="submission" date="2023-01" db="EMBL/GenBank/DDBJ databases">
        <title>Draft genome sequence of Algimonas porphyrae strain NBRC 108216.</title>
        <authorList>
            <person name="Sun Q."/>
            <person name="Mori K."/>
        </authorList>
    </citation>
    <scope>NUCLEOTIDE SEQUENCE</scope>
    <source>
        <strain evidence="3">NBRC 108216</strain>
    </source>
</reference>
<dbReference type="PANTHER" id="PTHR19353">
    <property type="entry name" value="FATTY ACID DESATURASE 2"/>
    <property type="match status" value="1"/>
</dbReference>
<evidence type="ECO:0000256" key="1">
    <source>
        <dbReference type="SAM" id="Phobius"/>
    </source>
</evidence>
<organism evidence="3 4">
    <name type="scientific">Algimonas porphyrae</name>
    <dbReference type="NCBI Taxonomy" id="1128113"/>
    <lineage>
        <taxon>Bacteria</taxon>
        <taxon>Pseudomonadati</taxon>
        <taxon>Pseudomonadota</taxon>
        <taxon>Alphaproteobacteria</taxon>
        <taxon>Maricaulales</taxon>
        <taxon>Robiginitomaculaceae</taxon>
        <taxon>Algimonas</taxon>
    </lineage>
</organism>
<reference evidence="3" key="1">
    <citation type="journal article" date="2014" name="Int. J. Syst. Evol. Microbiol.">
        <title>Complete genome of a new Firmicutes species belonging to the dominant human colonic microbiota ('Ruminococcus bicirculans') reveals two chromosomes and a selective capacity to utilize plant glucans.</title>
        <authorList>
            <consortium name="NISC Comparative Sequencing Program"/>
            <person name="Wegmann U."/>
            <person name="Louis P."/>
            <person name="Goesmann A."/>
            <person name="Henrissat B."/>
            <person name="Duncan S.H."/>
            <person name="Flint H.J."/>
        </authorList>
    </citation>
    <scope>NUCLEOTIDE SEQUENCE</scope>
    <source>
        <strain evidence="3">NBRC 108216</strain>
    </source>
</reference>
<feature type="domain" description="Fatty acid desaturase" evidence="2">
    <location>
        <begin position="40"/>
        <end position="139"/>
    </location>
</feature>
<name>A0ABQ5UWJ3_9PROT</name>
<evidence type="ECO:0000313" key="4">
    <source>
        <dbReference type="Proteomes" id="UP001161390"/>
    </source>
</evidence>
<dbReference type="Pfam" id="PF00487">
    <property type="entry name" value="FA_desaturase"/>
    <property type="match status" value="2"/>
</dbReference>
<dbReference type="InterPro" id="IPR012171">
    <property type="entry name" value="Fatty_acid_desaturase"/>
</dbReference>
<keyword evidence="1" id="KW-0812">Transmembrane</keyword>
<comment type="caution">
    <text evidence="3">The sequence shown here is derived from an EMBL/GenBank/DDBJ whole genome shotgun (WGS) entry which is preliminary data.</text>
</comment>
<keyword evidence="1" id="KW-0472">Membrane</keyword>
<proteinExistence type="predicted"/>
<protein>
    <submittedName>
        <fullName evidence="3">Beta-carotene ketolase</fullName>
    </submittedName>
</protein>
<dbReference type="EMBL" id="BSNJ01000001">
    <property type="protein sequence ID" value="GLQ19075.1"/>
    <property type="molecule type" value="Genomic_DNA"/>
</dbReference>
<gene>
    <name evidence="3" type="primary">crtO</name>
    <name evidence="3" type="ORF">GCM10007854_00300</name>
</gene>
<feature type="domain" description="Fatty acid desaturase" evidence="2">
    <location>
        <begin position="141"/>
        <end position="233"/>
    </location>
</feature>
<accession>A0ABQ5UWJ3</accession>
<dbReference type="PANTHER" id="PTHR19353:SF19">
    <property type="entry name" value="DELTA(5) FATTY ACID DESATURASE C-RELATED"/>
    <property type="match status" value="1"/>
</dbReference>
<keyword evidence="4" id="KW-1185">Reference proteome</keyword>
<evidence type="ECO:0000259" key="2">
    <source>
        <dbReference type="Pfam" id="PF00487"/>
    </source>
</evidence>
<dbReference type="InterPro" id="IPR005804">
    <property type="entry name" value="FA_desaturase_dom"/>
</dbReference>
<feature type="transmembrane region" description="Helical" evidence="1">
    <location>
        <begin position="14"/>
        <end position="35"/>
    </location>
</feature>
<dbReference type="Proteomes" id="UP001161390">
    <property type="component" value="Unassembled WGS sequence"/>
</dbReference>
<sequence>MSATSSHRTPNRGLIYAALMAVAWLTLHLYALFGHTIGDPWWLTVALIFGQLWLYTGLFIVAHDTMHGSFAPRHARLNDWTGRIILFWYAGFNWDSMRKAHHQHHATPGTPEDPDFNADDPHRFWPWYLRFFLRYFSWKQIVVLAAIGAVYTLLGAPYPNLLLMWALPAILSSVQLFYFGTYLTHRHGEPFDDAHLARTNEYPRWLSLLTCFHFGYHHEHHLYPHEPWWRLPFRKLESRT</sequence>
<keyword evidence="1" id="KW-1133">Transmembrane helix</keyword>
<evidence type="ECO:0000313" key="3">
    <source>
        <dbReference type="EMBL" id="GLQ19075.1"/>
    </source>
</evidence>
<feature type="transmembrane region" description="Helical" evidence="1">
    <location>
        <begin position="160"/>
        <end position="179"/>
    </location>
</feature>
<feature type="transmembrane region" description="Helical" evidence="1">
    <location>
        <begin position="41"/>
        <end position="62"/>
    </location>
</feature>